<dbReference type="Pfam" id="PF03476">
    <property type="entry name" value="MOSC_N"/>
    <property type="match status" value="1"/>
</dbReference>
<dbReference type="InParanoid" id="A0A2T3ANU7"/>
<reference evidence="3 4" key="1">
    <citation type="journal article" date="2018" name="Mycol. Prog.">
        <title>Coniella lustricola, a new species from submerged detritus.</title>
        <authorList>
            <person name="Raudabaugh D.B."/>
            <person name="Iturriaga T."/>
            <person name="Carver A."/>
            <person name="Mondo S."/>
            <person name="Pangilinan J."/>
            <person name="Lipzen A."/>
            <person name="He G."/>
            <person name="Amirebrahimi M."/>
            <person name="Grigoriev I.V."/>
            <person name="Miller A.N."/>
        </authorList>
    </citation>
    <scope>NUCLEOTIDE SEQUENCE [LARGE SCALE GENOMIC DNA]</scope>
    <source>
        <strain evidence="3 4">B22-T-1</strain>
    </source>
</reference>
<feature type="domain" description="Molybdenum cofactor sulfurase middle" evidence="2">
    <location>
        <begin position="113"/>
        <end position="207"/>
    </location>
</feature>
<dbReference type="SUPFAM" id="SSF141673">
    <property type="entry name" value="MOSC N-terminal domain-like"/>
    <property type="match status" value="1"/>
</dbReference>
<sequence length="477" mass="51980">MDALISTKTNTTVSVSTSGNGSAITTDSLLQAALSLDSGSLFVLLTTLLVFFGPLFMLFPPFPPSKSDALTETHNKLGPEPLVATTIAGRITAFVLSLLSKPAAARDNSNGSGSVTSLAVYPIASCRGVSLVRSKVTPLGLEFDRLFTFAQLKSPFPLSTSSSPDGKDAVASAETSTALAVASVQHHQWESITRHQFPQLAQLEVELWQPDLAKIKGFRDPIAGSSRETFLIVRFPWRSEGLIAGLWDVFAAKCSQGWRTQPAIEIMLPVELPNEAESSAKGYAFEELRLRRGKDAESNDQDAKEGNAEVVTALNMEADLPQELRWFLGVSNKLALFRVDRKDIAKVAKEAGQESYPIKVTTLAAAHKAEEGQSAKAGNPQDFTLDESEAHIFVSGLSAQEEVNWDTIQLRPTDEQVQLDETEFQIRRTTTSSQQPDSGSKRQAMRMAPIFKNKQNQENIIEVGMSLEVISRGKRAQ</sequence>
<dbReference type="EMBL" id="KZ678372">
    <property type="protein sequence ID" value="PSS05296.1"/>
    <property type="molecule type" value="Genomic_DNA"/>
</dbReference>
<keyword evidence="4" id="KW-1185">Reference proteome</keyword>
<keyword evidence="1" id="KW-0472">Membrane</keyword>
<name>A0A2T3ANU7_9PEZI</name>
<evidence type="ECO:0000259" key="2">
    <source>
        <dbReference type="Pfam" id="PF03476"/>
    </source>
</evidence>
<accession>A0A2T3ANU7</accession>
<feature type="transmembrane region" description="Helical" evidence="1">
    <location>
        <begin position="41"/>
        <end position="62"/>
    </location>
</feature>
<organism evidence="3 4">
    <name type="scientific">Coniella lustricola</name>
    <dbReference type="NCBI Taxonomy" id="2025994"/>
    <lineage>
        <taxon>Eukaryota</taxon>
        <taxon>Fungi</taxon>
        <taxon>Dikarya</taxon>
        <taxon>Ascomycota</taxon>
        <taxon>Pezizomycotina</taxon>
        <taxon>Sordariomycetes</taxon>
        <taxon>Sordariomycetidae</taxon>
        <taxon>Diaporthales</taxon>
        <taxon>Schizoparmaceae</taxon>
        <taxon>Coniella</taxon>
    </lineage>
</organism>
<keyword evidence="1" id="KW-1133">Transmembrane helix</keyword>
<gene>
    <name evidence="3" type="ORF">BD289DRAFT_478192</name>
</gene>
<evidence type="ECO:0000256" key="1">
    <source>
        <dbReference type="SAM" id="Phobius"/>
    </source>
</evidence>
<evidence type="ECO:0000313" key="3">
    <source>
        <dbReference type="EMBL" id="PSS05296.1"/>
    </source>
</evidence>
<dbReference type="OrthoDB" id="17255at2759"/>
<protein>
    <recommendedName>
        <fullName evidence="2">Molybdenum cofactor sulfurase middle domain-containing protein</fullName>
    </recommendedName>
</protein>
<dbReference type="Proteomes" id="UP000241462">
    <property type="component" value="Unassembled WGS sequence"/>
</dbReference>
<dbReference type="AlphaFoldDB" id="A0A2T3ANU7"/>
<dbReference type="InterPro" id="IPR005303">
    <property type="entry name" value="MOCOS_middle"/>
</dbReference>
<evidence type="ECO:0000313" key="4">
    <source>
        <dbReference type="Proteomes" id="UP000241462"/>
    </source>
</evidence>
<dbReference type="STRING" id="2025994.A0A2T3ANU7"/>
<keyword evidence="1" id="KW-0812">Transmembrane</keyword>
<proteinExistence type="predicted"/>